<evidence type="ECO:0000313" key="1">
    <source>
        <dbReference type="EMBL" id="KAK8776624.1"/>
    </source>
</evidence>
<dbReference type="AlphaFoldDB" id="A0AAQ4EPB7"/>
<name>A0AAQ4EPB7_AMBAM</name>
<keyword evidence="2" id="KW-1185">Reference proteome</keyword>
<proteinExistence type="predicted"/>
<accession>A0AAQ4EPB7</accession>
<sequence>MLRLAARSRRCDRISVVVGVAVRRQLRGTPTDHRRLVASPLYVRCRARVVTAWPSERVVPQHSGAAVCAFVICGWFV</sequence>
<gene>
    <name evidence="1" type="ORF">V5799_030034</name>
</gene>
<protein>
    <submittedName>
        <fullName evidence="1">Uncharacterized protein</fullName>
    </submittedName>
</protein>
<comment type="caution">
    <text evidence="1">The sequence shown here is derived from an EMBL/GenBank/DDBJ whole genome shotgun (WGS) entry which is preliminary data.</text>
</comment>
<dbReference type="EMBL" id="JARKHS020012750">
    <property type="protein sequence ID" value="KAK8776624.1"/>
    <property type="molecule type" value="Genomic_DNA"/>
</dbReference>
<reference evidence="1 2" key="1">
    <citation type="journal article" date="2023" name="Arcadia Sci">
        <title>De novo assembly of a long-read Amblyomma americanum tick genome.</title>
        <authorList>
            <person name="Chou S."/>
            <person name="Poskanzer K.E."/>
            <person name="Rollins M."/>
            <person name="Thuy-Boun P.S."/>
        </authorList>
    </citation>
    <scope>NUCLEOTIDE SEQUENCE [LARGE SCALE GENOMIC DNA]</scope>
    <source>
        <strain evidence="1">F_SG_1</strain>
        <tissue evidence="1">Salivary glands</tissue>
    </source>
</reference>
<dbReference type="Proteomes" id="UP001321473">
    <property type="component" value="Unassembled WGS sequence"/>
</dbReference>
<organism evidence="1 2">
    <name type="scientific">Amblyomma americanum</name>
    <name type="common">Lone star tick</name>
    <dbReference type="NCBI Taxonomy" id="6943"/>
    <lineage>
        <taxon>Eukaryota</taxon>
        <taxon>Metazoa</taxon>
        <taxon>Ecdysozoa</taxon>
        <taxon>Arthropoda</taxon>
        <taxon>Chelicerata</taxon>
        <taxon>Arachnida</taxon>
        <taxon>Acari</taxon>
        <taxon>Parasitiformes</taxon>
        <taxon>Ixodida</taxon>
        <taxon>Ixodoidea</taxon>
        <taxon>Ixodidae</taxon>
        <taxon>Amblyomminae</taxon>
        <taxon>Amblyomma</taxon>
    </lineage>
</organism>
<evidence type="ECO:0000313" key="2">
    <source>
        <dbReference type="Proteomes" id="UP001321473"/>
    </source>
</evidence>